<reference evidence="2 3" key="1">
    <citation type="submission" date="2024-03" db="EMBL/GenBank/DDBJ databases">
        <title>The genome assembly and annotation of the cricket Gryllus longicercus Weissman &amp; Gray.</title>
        <authorList>
            <person name="Szrajer S."/>
            <person name="Gray D."/>
            <person name="Ylla G."/>
        </authorList>
    </citation>
    <scope>NUCLEOTIDE SEQUENCE [LARGE SCALE GENOMIC DNA]</scope>
    <source>
        <strain evidence="2">DAG 2021-001</strain>
        <tissue evidence="2">Whole body minus gut</tissue>
    </source>
</reference>
<evidence type="ECO:0000256" key="1">
    <source>
        <dbReference type="SAM" id="MobiDB-lite"/>
    </source>
</evidence>
<name>A0AAN9W0Y3_9ORTH</name>
<dbReference type="Proteomes" id="UP001378592">
    <property type="component" value="Unassembled WGS sequence"/>
</dbReference>
<proteinExistence type="predicted"/>
<dbReference type="GO" id="GO:0000460">
    <property type="term" value="P:maturation of 5.8S rRNA"/>
    <property type="evidence" value="ECO:0007669"/>
    <property type="project" value="TreeGrafter"/>
</dbReference>
<evidence type="ECO:0008006" key="4">
    <source>
        <dbReference type="Google" id="ProtNLM"/>
    </source>
</evidence>
<organism evidence="2 3">
    <name type="scientific">Gryllus longicercus</name>
    <dbReference type="NCBI Taxonomy" id="2509291"/>
    <lineage>
        <taxon>Eukaryota</taxon>
        <taxon>Metazoa</taxon>
        <taxon>Ecdysozoa</taxon>
        <taxon>Arthropoda</taxon>
        <taxon>Hexapoda</taxon>
        <taxon>Insecta</taxon>
        <taxon>Pterygota</taxon>
        <taxon>Neoptera</taxon>
        <taxon>Polyneoptera</taxon>
        <taxon>Orthoptera</taxon>
        <taxon>Ensifera</taxon>
        <taxon>Gryllidea</taxon>
        <taxon>Grylloidea</taxon>
        <taxon>Gryllidae</taxon>
        <taxon>Gryllinae</taxon>
        <taxon>Gryllus</taxon>
    </lineage>
</organism>
<dbReference type="PANTHER" id="PTHR13582:SF0">
    <property type="entry name" value="M-PHASE PHOSPHOPROTEIN 6"/>
    <property type="match status" value="1"/>
</dbReference>
<dbReference type="Pfam" id="PF10175">
    <property type="entry name" value="MPP6"/>
    <property type="match status" value="1"/>
</dbReference>
<dbReference type="AlphaFoldDB" id="A0AAN9W0Y3"/>
<dbReference type="PANTHER" id="PTHR13582">
    <property type="entry name" value="M-PHASE PHOSPHOPROTEIN 6"/>
    <property type="match status" value="1"/>
</dbReference>
<evidence type="ECO:0000313" key="3">
    <source>
        <dbReference type="Proteomes" id="UP001378592"/>
    </source>
</evidence>
<sequence length="149" mass="17245">MNRHDAEKKKLSKGLLEMKFMKRSKEKAEKELEAEETESLFAIPSKMKQGTKYIIEPSYIPCEDLIVGRLSFNGMNPEIELIMQKEAGIVQEEPEIKEEEADVTEEEMARHYSSLVNTTAKKFKTKRQVEADSQSVPNKKKYTFLKPQD</sequence>
<dbReference type="InterPro" id="IPR019324">
    <property type="entry name" value="MPP6"/>
</dbReference>
<dbReference type="EMBL" id="JAZDUA010000024">
    <property type="protein sequence ID" value="KAK7872471.1"/>
    <property type="molecule type" value="Genomic_DNA"/>
</dbReference>
<comment type="caution">
    <text evidence="2">The sequence shown here is derived from an EMBL/GenBank/DDBJ whole genome shotgun (WGS) entry which is preliminary data.</text>
</comment>
<protein>
    <recommendedName>
        <fullName evidence="4">M-phase phosphoprotein 6</fullName>
    </recommendedName>
</protein>
<feature type="region of interest" description="Disordered" evidence="1">
    <location>
        <begin position="124"/>
        <end position="149"/>
    </location>
</feature>
<gene>
    <name evidence="2" type="ORF">R5R35_014264</name>
</gene>
<keyword evidence="3" id="KW-1185">Reference proteome</keyword>
<evidence type="ECO:0000313" key="2">
    <source>
        <dbReference type="EMBL" id="KAK7872471.1"/>
    </source>
</evidence>
<accession>A0AAN9W0Y3</accession>